<feature type="region of interest" description="Disordered" evidence="1">
    <location>
        <begin position="1"/>
        <end position="75"/>
    </location>
</feature>
<dbReference type="InterPro" id="IPR053315">
    <property type="entry name" value="Peptidase_C14A"/>
</dbReference>
<sequence>MDDYEYNPREDNLPESSPIDNQLEEPKPQATEEHNTNNEVQNTDRRSDTVAPEPKPEKESLTLQKDTISTPQTNGNEFISVESHIRCLESLIPMMKTFETPTLEEDELRIEKSIEKIKSMGNEEEKIRMNEIRTSLMTCLLIVEKSAKKEDVKREDTTSLKEFLLVFQSFLFSLKLKELDSFVTRIKRMIKELKDNDKKFPTRNIQLALQSIIEIIAP</sequence>
<feature type="compositionally biased region" description="Basic and acidic residues" evidence="1">
    <location>
        <begin position="1"/>
        <end position="12"/>
    </location>
</feature>
<dbReference type="PANTHER" id="PTHR23362:SF8">
    <property type="entry name" value="SPK DOMAIN-CONTAINING PROTEIN"/>
    <property type="match status" value="1"/>
</dbReference>
<dbReference type="PANTHER" id="PTHR23362">
    <property type="entry name" value="L-PLASTIN-RELATED"/>
    <property type="match status" value="1"/>
</dbReference>
<evidence type="ECO:0008006" key="4">
    <source>
        <dbReference type="Google" id="ProtNLM"/>
    </source>
</evidence>
<dbReference type="STRING" id="135651.G0MMU2"/>
<evidence type="ECO:0000313" key="3">
    <source>
        <dbReference type="Proteomes" id="UP000008068"/>
    </source>
</evidence>
<organism evidence="3">
    <name type="scientific">Caenorhabditis brenneri</name>
    <name type="common">Nematode worm</name>
    <dbReference type="NCBI Taxonomy" id="135651"/>
    <lineage>
        <taxon>Eukaryota</taxon>
        <taxon>Metazoa</taxon>
        <taxon>Ecdysozoa</taxon>
        <taxon>Nematoda</taxon>
        <taxon>Chromadorea</taxon>
        <taxon>Rhabditida</taxon>
        <taxon>Rhabditina</taxon>
        <taxon>Rhabditomorpha</taxon>
        <taxon>Rhabditoidea</taxon>
        <taxon>Rhabditidae</taxon>
        <taxon>Peloderinae</taxon>
        <taxon>Caenorhabditis</taxon>
    </lineage>
</organism>
<dbReference type="Proteomes" id="UP000008068">
    <property type="component" value="Unassembled WGS sequence"/>
</dbReference>
<evidence type="ECO:0000256" key="1">
    <source>
        <dbReference type="SAM" id="MobiDB-lite"/>
    </source>
</evidence>
<feature type="compositionally biased region" description="Basic and acidic residues" evidence="1">
    <location>
        <begin position="24"/>
        <end position="60"/>
    </location>
</feature>
<dbReference type="EMBL" id="GL379802">
    <property type="protein sequence ID" value="EGT37540.1"/>
    <property type="molecule type" value="Genomic_DNA"/>
</dbReference>
<proteinExistence type="predicted"/>
<reference evidence="3" key="1">
    <citation type="submission" date="2011-07" db="EMBL/GenBank/DDBJ databases">
        <authorList>
            <consortium name="Caenorhabditis brenneri Sequencing and Analysis Consortium"/>
            <person name="Wilson R.K."/>
        </authorList>
    </citation>
    <scope>NUCLEOTIDE SEQUENCE [LARGE SCALE GENOMIC DNA]</scope>
    <source>
        <strain evidence="3">PB2801</strain>
    </source>
</reference>
<evidence type="ECO:0000313" key="2">
    <source>
        <dbReference type="EMBL" id="EGT37540.1"/>
    </source>
</evidence>
<dbReference type="HOGENOM" id="CLU_1103605_0_0_1"/>
<keyword evidence="3" id="KW-1185">Reference proteome</keyword>
<feature type="compositionally biased region" description="Polar residues" evidence="1">
    <location>
        <begin position="61"/>
        <end position="75"/>
    </location>
</feature>
<dbReference type="InParanoid" id="G0MMU2"/>
<dbReference type="AlphaFoldDB" id="G0MMU2"/>
<accession>G0MMU2</accession>
<gene>
    <name evidence="2" type="ORF">CAEBREN_16660</name>
</gene>
<name>G0MMU2_CAEBE</name>
<protein>
    <recommendedName>
        <fullName evidence="4">SPK domain-containing protein</fullName>
    </recommendedName>
</protein>